<comment type="caution">
    <text evidence="1">The sequence shown here is derived from an EMBL/GenBank/DDBJ whole genome shotgun (WGS) entry which is preliminary data.</text>
</comment>
<reference evidence="1" key="1">
    <citation type="submission" date="2021-11" db="EMBL/GenBank/DDBJ databases">
        <authorList>
            <person name="Schell T."/>
        </authorList>
    </citation>
    <scope>NUCLEOTIDE SEQUENCE</scope>
    <source>
        <strain evidence="1">M5</strain>
    </source>
</reference>
<evidence type="ECO:0000313" key="1">
    <source>
        <dbReference type="EMBL" id="CAH0101537.1"/>
    </source>
</evidence>
<dbReference type="Proteomes" id="UP000789390">
    <property type="component" value="Unassembled WGS sequence"/>
</dbReference>
<keyword evidence="2" id="KW-1185">Reference proteome</keyword>
<gene>
    <name evidence="1" type="ORF">DGAL_LOCUS3871</name>
</gene>
<dbReference type="AlphaFoldDB" id="A0A8J2RF13"/>
<protein>
    <submittedName>
        <fullName evidence="1">Uncharacterized protein</fullName>
    </submittedName>
</protein>
<name>A0A8J2RF13_9CRUS</name>
<sequence length="72" mass="8101">MSPSGFFLYLGASNIRLKSSELCCTSTFPCKLNFSYDRMSMADRSKIGLPRGETRTVKGLLFEHTLKPTYSI</sequence>
<evidence type="ECO:0000313" key="2">
    <source>
        <dbReference type="Proteomes" id="UP000789390"/>
    </source>
</evidence>
<organism evidence="1 2">
    <name type="scientific">Daphnia galeata</name>
    <dbReference type="NCBI Taxonomy" id="27404"/>
    <lineage>
        <taxon>Eukaryota</taxon>
        <taxon>Metazoa</taxon>
        <taxon>Ecdysozoa</taxon>
        <taxon>Arthropoda</taxon>
        <taxon>Crustacea</taxon>
        <taxon>Branchiopoda</taxon>
        <taxon>Diplostraca</taxon>
        <taxon>Cladocera</taxon>
        <taxon>Anomopoda</taxon>
        <taxon>Daphniidae</taxon>
        <taxon>Daphnia</taxon>
    </lineage>
</organism>
<accession>A0A8J2RF13</accession>
<proteinExistence type="predicted"/>
<dbReference type="EMBL" id="CAKKLH010000059">
    <property type="protein sequence ID" value="CAH0101537.1"/>
    <property type="molecule type" value="Genomic_DNA"/>
</dbReference>